<dbReference type="PANTHER" id="PTHR34406">
    <property type="entry name" value="PROTEIN YCEI"/>
    <property type="match status" value="1"/>
</dbReference>
<dbReference type="PANTHER" id="PTHR34406:SF1">
    <property type="entry name" value="PROTEIN YCEI"/>
    <property type="match status" value="1"/>
</dbReference>
<proteinExistence type="predicted"/>
<dbReference type="InterPro" id="IPR036761">
    <property type="entry name" value="TTHA0802/YceI-like_sf"/>
</dbReference>
<dbReference type="Gene3D" id="2.40.128.110">
    <property type="entry name" value="Lipid/polyisoprenoid-binding, YceI-like"/>
    <property type="match status" value="1"/>
</dbReference>
<dbReference type="InterPro" id="IPR007372">
    <property type="entry name" value="Lipid/polyisoprenoid-bd_YceI"/>
</dbReference>
<accession>A0A2W7RSK6</accession>
<name>A0A2W7RSK6_9BACT</name>
<gene>
    <name evidence="3" type="ORF">LX80_01376</name>
</gene>
<dbReference type="EMBL" id="QKZV01000003">
    <property type="protein sequence ID" value="PZX63718.1"/>
    <property type="molecule type" value="Genomic_DNA"/>
</dbReference>
<feature type="signal peptide" evidence="1">
    <location>
        <begin position="1"/>
        <end position="19"/>
    </location>
</feature>
<keyword evidence="4" id="KW-1185">Reference proteome</keyword>
<sequence>MIRISLLVSCFMLFMQVNAQIFHPDDAASHIRFTIKNFGINTSGTLKGLQGEMIINEQDCTKDYFNVTVEAATVNTGINARDQHLRASDYFDVEKFPELHFISTNVYKNLTDGMCWVTGKLTIKGVSKTINFPFKVEATSIGYRLQGQFTINRLDFGVGSSSWVLANTVLVQLNVMAVK</sequence>
<feature type="chain" id="PRO_5016105782" evidence="1">
    <location>
        <begin position="20"/>
        <end position="179"/>
    </location>
</feature>
<dbReference type="AlphaFoldDB" id="A0A2W7RSK6"/>
<evidence type="ECO:0000313" key="4">
    <source>
        <dbReference type="Proteomes" id="UP000249720"/>
    </source>
</evidence>
<dbReference type="Pfam" id="PF04264">
    <property type="entry name" value="YceI"/>
    <property type="match status" value="1"/>
</dbReference>
<dbReference type="Proteomes" id="UP000249720">
    <property type="component" value="Unassembled WGS sequence"/>
</dbReference>
<keyword evidence="1" id="KW-0732">Signal</keyword>
<evidence type="ECO:0000259" key="2">
    <source>
        <dbReference type="SMART" id="SM00867"/>
    </source>
</evidence>
<reference evidence="3 4" key="1">
    <citation type="submission" date="2018-06" db="EMBL/GenBank/DDBJ databases">
        <title>Genomic Encyclopedia of Archaeal and Bacterial Type Strains, Phase II (KMG-II): from individual species to whole genera.</title>
        <authorList>
            <person name="Goeker M."/>
        </authorList>
    </citation>
    <scope>NUCLEOTIDE SEQUENCE [LARGE SCALE GENOMIC DNA]</scope>
    <source>
        <strain evidence="3 4">DSM 23241</strain>
    </source>
</reference>
<dbReference type="OrthoDB" id="9811006at2"/>
<comment type="caution">
    <text evidence="3">The sequence shown here is derived from an EMBL/GenBank/DDBJ whole genome shotgun (WGS) entry which is preliminary data.</text>
</comment>
<feature type="domain" description="Lipid/polyisoprenoid-binding YceI-like" evidence="2">
    <location>
        <begin position="21"/>
        <end position="178"/>
    </location>
</feature>
<dbReference type="SMART" id="SM00867">
    <property type="entry name" value="YceI"/>
    <property type="match status" value="1"/>
</dbReference>
<dbReference type="RefSeq" id="WP_111294558.1">
    <property type="nucleotide sequence ID" value="NZ_QKZV01000003.1"/>
</dbReference>
<protein>
    <submittedName>
        <fullName evidence="3">Polyisoprenoid-binding protein YceI</fullName>
    </submittedName>
</protein>
<dbReference type="SUPFAM" id="SSF101874">
    <property type="entry name" value="YceI-like"/>
    <property type="match status" value="1"/>
</dbReference>
<evidence type="ECO:0000313" key="3">
    <source>
        <dbReference type="EMBL" id="PZX63718.1"/>
    </source>
</evidence>
<evidence type="ECO:0000256" key="1">
    <source>
        <dbReference type="SAM" id="SignalP"/>
    </source>
</evidence>
<organism evidence="3 4">
    <name type="scientific">Hydrotalea sandarakina</name>
    <dbReference type="NCBI Taxonomy" id="1004304"/>
    <lineage>
        <taxon>Bacteria</taxon>
        <taxon>Pseudomonadati</taxon>
        <taxon>Bacteroidota</taxon>
        <taxon>Chitinophagia</taxon>
        <taxon>Chitinophagales</taxon>
        <taxon>Chitinophagaceae</taxon>
        <taxon>Hydrotalea</taxon>
    </lineage>
</organism>